<evidence type="ECO:0000313" key="3">
    <source>
        <dbReference type="Proteomes" id="UP001644719"/>
    </source>
</evidence>
<evidence type="ECO:0008006" key="4">
    <source>
        <dbReference type="Google" id="ProtNLM"/>
    </source>
</evidence>
<feature type="chain" id="PRO_5046796959" description="Lipocalin-like domain-containing protein" evidence="1">
    <location>
        <begin position="26"/>
        <end position="344"/>
    </location>
</feature>
<keyword evidence="1" id="KW-0732">Signal</keyword>
<evidence type="ECO:0000256" key="1">
    <source>
        <dbReference type="SAM" id="SignalP"/>
    </source>
</evidence>
<gene>
    <name evidence="2" type="ORF">G5B17_01235</name>
</gene>
<accession>A0ABX2H499</accession>
<dbReference type="EMBL" id="JAAITS010000003">
    <property type="protein sequence ID" value="NSG84083.1"/>
    <property type="molecule type" value="Genomic_DNA"/>
</dbReference>
<proteinExistence type="predicted"/>
<reference evidence="2 3" key="1">
    <citation type="journal article" date="2020" name="Cell Host Microbe">
        <title>Functional and Genomic Variation between Human-Derived Isolates of Lachnospiraceae Reveals Inter- and Intra-Species Diversity.</title>
        <authorList>
            <person name="Sorbara M.T."/>
            <person name="Littmann E.R."/>
            <person name="Fontana E."/>
            <person name="Moody T.U."/>
            <person name="Kohout C.E."/>
            <person name="Gjonbalaj M."/>
            <person name="Eaton V."/>
            <person name="Seok R."/>
            <person name="Leiner I.M."/>
            <person name="Pamer E.G."/>
        </authorList>
    </citation>
    <scope>NUCLEOTIDE SEQUENCE [LARGE SCALE GENOMIC DNA]</scope>
    <source>
        <strain evidence="2 3">MSK.17.74</strain>
    </source>
</reference>
<dbReference type="RefSeq" id="WP_173769126.1">
    <property type="nucleotide sequence ID" value="NZ_JAAITS010000003.1"/>
</dbReference>
<protein>
    <recommendedName>
        <fullName evidence="4">Lipocalin-like domain-containing protein</fullName>
    </recommendedName>
</protein>
<feature type="signal peptide" evidence="1">
    <location>
        <begin position="1"/>
        <end position="25"/>
    </location>
</feature>
<dbReference type="Proteomes" id="UP001644719">
    <property type="component" value="Unassembled WGS sequence"/>
</dbReference>
<organism evidence="2 3">
    <name type="scientific">Blautia faecis</name>
    <dbReference type="NCBI Taxonomy" id="871665"/>
    <lineage>
        <taxon>Bacteria</taxon>
        <taxon>Bacillati</taxon>
        <taxon>Bacillota</taxon>
        <taxon>Clostridia</taxon>
        <taxon>Lachnospirales</taxon>
        <taxon>Lachnospiraceae</taxon>
        <taxon>Blautia</taxon>
    </lineage>
</organism>
<keyword evidence="3" id="KW-1185">Reference proteome</keyword>
<evidence type="ECO:0000313" key="2">
    <source>
        <dbReference type="EMBL" id="NSG84083.1"/>
    </source>
</evidence>
<comment type="caution">
    <text evidence="2">The sequence shown here is derived from an EMBL/GenBank/DDBJ whole genome shotgun (WGS) entry which is preliminary data.</text>
</comment>
<sequence>MKRRIIAAVFTGMLTVALFPAIAHAEIENPEDYMGIWYANYVIYSDESSERHNVAEYLNQYLEMRLMEDGSAYMEMSYNSEEPDSAEILKVSWKLEDGKILVSLEEGDIYLDTVDGEFVGSLDEDTQVIFGRELVQTGEAQSLDNLDDLEDSEKAKIPKENPYIYHPETDNPEEIIARYLGAANLEKGYEVSVDEDNGTFTAHWAGDEYYDPRDYVGSYRITDDNYINICWREATSEYGDKCYGAVLVDRWNQFTINEDLGNLAEVMTAMANDINSGRVFTAYRTEITEGSENQGAVKFIDEDYEVSYSYQIIPGADPMVTLTRYDSEYDYEQVYTNYQLREML</sequence>
<name>A0ABX2H499_9FIRM</name>